<evidence type="ECO:0000313" key="2">
    <source>
        <dbReference type="EMBL" id="MPC37179.1"/>
    </source>
</evidence>
<name>A0A5B7EVX7_PORTR</name>
<evidence type="ECO:0000313" key="3">
    <source>
        <dbReference type="Proteomes" id="UP000324222"/>
    </source>
</evidence>
<accession>A0A5B7EVX7</accession>
<organism evidence="2 3">
    <name type="scientific">Portunus trituberculatus</name>
    <name type="common">Swimming crab</name>
    <name type="synonym">Neptunus trituberculatus</name>
    <dbReference type="NCBI Taxonomy" id="210409"/>
    <lineage>
        <taxon>Eukaryota</taxon>
        <taxon>Metazoa</taxon>
        <taxon>Ecdysozoa</taxon>
        <taxon>Arthropoda</taxon>
        <taxon>Crustacea</taxon>
        <taxon>Multicrustacea</taxon>
        <taxon>Malacostraca</taxon>
        <taxon>Eumalacostraca</taxon>
        <taxon>Eucarida</taxon>
        <taxon>Decapoda</taxon>
        <taxon>Pleocyemata</taxon>
        <taxon>Brachyura</taxon>
        <taxon>Eubrachyura</taxon>
        <taxon>Portunoidea</taxon>
        <taxon>Portunidae</taxon>
        <taxon>Portuninae</taxon>
        <taxon>Portunus</taxon>
    </lineage>
</organism>
<gene>
    <name evidence="2" type="ORF">E2C01_030653</name>
</gene>
<feature type="compositionally biased region" description="Polar residues" evidence="1">
    <location>
        <begin position="57"/>
        <end position="70"/>
    </location>
</feature>
<keyword evidence="3" id="KW-1185">Reference proteome</keyword>
<dbReference type="EMBL" id="VSRR010003708">
    <property type="protein sequence ID" value="MPC37179.1"/>
    <property type="molecule type" value="Genomic_DNA"/>
</dbReference>
<dbReference type="Proteomes" id="UP000324222">
    <property type="component" value="Unassembled WGS sequence"/>
</dbReference>
<comment type="caution">
    <text evidence="2">The sequence shown here is derived from an EMBL/GenBank/DDBJ whole genome shotgun (WGS) entry which is preliminary data.</text>
</comment>
<reference evidence="2 3" key="1">
    <citation type="submission" date="2019-05" db="EMBL/GenBank/DDBJ databases">
        <title>Another draft genome of Portunus trituberculatus and its Hox gene families provides insights of decapod evolution.</title>
        <authorList>
            <person name="Jeong J.-H."/>
            <person name="Song I."/>
            <person name="Kim S."/>
            <person name="Choi T."/>
            <person name="Kim D."/>
            <person name="Ryu S."/>
            <person name="Kim W."/>
        </authorList>
    </citation>
    <scope>NUCLEOTIDE SEQUENCE [LARGE SCALE GENOMIC DNA]</scope>
    <source>
        <tissue evidence="2">Muscle</tissue>
    </source>
</reference>
<sequence>MISSSPPARKPLPQVRKPNLHSDHGEDSNPCAWRPLGPQSTHGSTVPRRHPDKDIIHSSSYYLQNPSHLI</sequence>
<evidence type="ECO:0000256" key="1">
    <source>
        <dbReference type="SAM" id="MobiDB-lite"/>
    </source>
</evidence>
<proteinExistence type="predicted"/>
<protein>
    <submittedName>
        <fullName evidence="2">Uncharacterized protein</fullName>
    </submittedName>
</protein>
<dbReference type="AlphaFoldDB" id="A0A5B7EVX7"/>
<feature type="region of interest" description="Disordered" evidence="1">
    <location>
        <begin position="1"/>
        <end position="70"/>
    </location>
</feature>